<reference evidence="11 12" key="1">
    <citation type="submission" date="2024-11" db="EMBL/GenBank/DDBJ databases">
        <title>A near-complete genome assembly of Cinchona calisaya.</title>
        <authorList>
            <person name="Lian D.C."/>
            <person name="Zhao X.W."/>
            <person name="Wei L."/>
        </authorList>
    </citation>
    <scope>NUCLEOTIDE SEQUENCE [LARGE SCALE GENOMIC DNA]</scope>
    <source>
        <tissue evidence="11">Nenye</tissue>
    </source>
</reference>
<keyword evidence="8" id="KW-0539">Nucleus</keyword>
<evidence type="ECO:0000256" key="1">
    <source>
        <dbReference type="ARBA" id="ARBA00004123"/>
    </source>
</evidence>
<dbReference type="Pfam" id="PF03999">
    <property type="entry name" value="MAP65_ASE1"/>
    <property type="match status" value="1"/>
</dbReference>
<evidence type="ECO:0000256" key="10">
    <source>
        <dbReference type="SAM" id="MobiDB-lite"/>
    </source>
</evidence>
<organism evidence="11 12">
    <name type="scientific">Cinchona calisaya</name>
    <dbReference type="NCBI Taxonomy" id="153742"/>
    <lineage>
        <taxon>Eukaryota</taxon>
        <taxon>Viridiplantae</taxon>
        <taxon>Streptophyta</taxon>
        <taxon>Embryophyta</taxon>
        <taxon>Tracheophyta</taxon>
        <taxon>Spermatophyta</taxon>
        <taxon>Magnoliopsida</taxon>
        <taxon>eudicotyledons</taxon>
        <taxon>Gunneridae</taxon>
        <taxon>Pentapetalae</taxon>
        <taxon>asterids</taxon>
        <taxon>lamiids</taxon>
        <taxon>Gentianales</taxon>
        <taxon>Rubiaceae</taxon>
        <taxon>Cinchonoideae</taxon>
        <taxon>Cinchoneae</taxon>
        <taxon>Cinchona</taxon>
    </lineage>
</organism>
<comment type="caution">
    <text evidence="11">The sequence shown here is derived from an EMBL/GenBank/DDBJ whole genome shotgun (WGS) entry which is preliminary data.</text>
</comment>
<evidence type="ECO:0000256" key="9">
    <source>
        <dbReference type="SAM" id="Coils"/>
    </source>
</evidence>
<evidence type="ECO:0000256" key="4">
    <source>
        <dbReference type="ARBA" id="ARBA00022490"/>
    </source>
</evidence>
<dbReference type="PANTHER" id="PTHR19321">
    <property type="entry name" value="PROTEIN REGULATOR OF CYTOKINESIS 1 PRC1-RELATED"/>
    <property type="match status" value="1"/>
</dbReference>
<proteinExistence type="inferred from homology"/>
<keyword evidence="7" id="KW-0206">Cytoskeleton</keyword>
<evidence type="ECO:0000256" key="2">
    <source>
        <dbReference type="ARBA" id="ARBA00004245"/>
    </source>
</evidence>
<evidence type="ECO:0000256" key="7">
    <source>
        <dbReference type="ARBA" id="ARBA00023212"/>
    </source>
</evidence>
<evidence type="ECO:0000256" key="5">
    <source>
        <dbReference type="ARBA" id="ARBA00022553"/>
    </source>
</evidence>
<evidence type="ECO:0000256" key="3">
    <source>
        <dbReference type="ARBA" id="ARBA00006187"/>
    </source>
</evidence>
<feature type="coiled-coil region" evidence="9">
    <location>
        <begin position="153"/>
        <end position="180"/>
    </location>
</feature>
<feature type="region of interest" description="Disordered" evidence="10">
    <location>
        <begin position="477"/>
        <end position="517"/>
    </location>
</feature>
<dbReference type="GO" id="GO:0005874">
    <property type="term" value="C:microtubule"/>
    <property type="evidence" value="ECO:0007669"/>
    <property type="project" value="UniProtKB-KW"/>
</dbReference>
<dbReference type="FunFam" id="1.20.58.1520:FF:000002">
    <property type="entry name" value="65-kDa microtubule-associated protein 6"/>
    <property type="match status" value="1"/>
</dbReference>
<keyword evidence="4" id="KW-0963">Cytoplasm</keyword>
<comment type="subcellular location">
    <subcellularLocation>
        <location evidence="2">Cytoplasm</location>
        <location evidence="2">Cytoskeleton</location>
    </subcellularLocation>
    <subcellularLocation>
        <location evidence="1">Nucleus</location>
    </subcellularLocation>
</comment>
<dbReference type="Proteomes" id="UP001630127">
    <property type="component" value="Unassembled WGS sequence"/>
</dbReference>
<accession>A0ABD3B0A2</accession>
<dbReference type="PANTHER" id="PTHR19321:SF7">
    <property type="entry name" value="65-KDA MICROTUBULE-ASSOCIATED PROTEIN 3"/>
    <property type="match status" value="1"/>
</dbReference>
<comment type="similarity">
    <text evidence="3">Belongs to the MAP65/ASE1 family.</text>
</comment>
<evidence type="ECO:0000313" key="12">
    <source>
        <dbReference type="Proteomes" id="UP001630127"/>
    </source>
</evidence>
<dbReference type="Gene3D" id="1.20.58.1520">
    <property type="match status" value="1"/>
</dbReference>
<name>A0ABD3B0A2_9GENT</name>
<dbReference type="EMBL" id="JBJUIK010000001">
    <property type="protein sequence ID" value="KAL3536942.1"/>
    <property type="molecule type" value="Genomic_DNA"/>
</dbReference>
<keyword evidence="9" id="KW-0175">Coiled coil</keyword>
<evidence type="ECO:0000313" key="11">
    <source>
        <dbReference type="EMBL" id="KAL3536942.1"/>
    </source>
</evidence>
<dbReference type="GO" id="GO:0005634">
    <property type="term" value="C:nucleus"/>
    <property type="evidence" value="ECO:0007669"/>
    <property type="project" value="UniProtKB-SubCell"/>
</dbReference>
<keyword evidence="6" id="KW-0493">Microtubule</keyword>
<evidence type="ECO:0000256" key="8">
    <source>
        <dbReference type="ARBA" id="ARBA00023242"/>
    </source>
</evidence>
<protein>
    <recommendedName>
        <fullName evidence="13">65-kDa microtubule-associated protein 3-like</fullName>
    </recommendedName>
</protein>
<feature type="coiled-coil region" evidence="9">
    <location>
        <begin position="42"/>
        <end position="76"/>
    </location>
</feature>
<sequence length="715" mass="81059">MYNHDQNQSLQMETTCGSLLSELQKIWNEVGEPESERDRMILELEQECLQAYKRKVDQANQSRAQLRQAVADSESELAFIYAALGERPLHIRQSSGSLKMELQAVASELKEMQKGKVERKSQFTEVLEQIDNISKDLSVSSEENLSMTIFNDSDLSLKRLEDLKTQLLALEKEKSNRLKQVLDHLNTLNSLCLVLGLDFKLTVSEIHPTLDDSSGAKSITLHSIERLSIAIRKLKDLKIQRVQKLQDLAATMVELWCLMDTPVEEQQRFQNVTRNIAASENEITEPNTLSLDFIEYAEAEVSRLQQMKSSKIKEVLLKKRLQLEEICRGSHIAVEDRNSIDYSIETIESGTTDPCYLLEQIEIQISKVKEEAFSRKEILEKIEKWLVACEEECWLEEYNRDDNRYNAGRGAHLILKRAEKARALVNKIPAMIEVLTSKAKAWEKQRGVEFLYDRVSLRCMLDQYCILKQEKEQERQRQKDQKKLQGQLTVEQEALFGSKPSPTKSGRKNFGTSISGGASNKRLSIGGMMLQKSYPENKAVLFSHSSNKSNSLKQHPLPNLQHSGSAILSSGKRDISTIPPKKPSFNGTNQRQAESKIIRKPLSPISSSLSFKANYINLQDEKNRNQELMDNPPSCKAHMATPKKGFPAFDGNETPKTIPIPMPITPSTISTTMKMAMTPATPCVPPSNGDIEYSFEEKRAGFTLPKSHLRSLIDI</sequence>
<dbReference type="AlphaFoldDB" id="A0ABD3B0A2"/>
<keyword evidence="5" id="KW-0597">Phosphoprotein</keyword>
<evidence type="ECO:0000256" key="6">
    <source>
        <dbReference type="ARBA" id="ARBA00022701"/>
    </source>
</evidence>
<dbReference type="InterPro" id="IPR007145">
    <property type="entry name" value="MAP65_Ase1_PRC1"/>
</dbReference>
<keyword evidence="12" id="KW-1185">Reference proteome</keyword>
<feature type="region of interest" description="Disordered" evidence="10">
    <location>
        <begin position="545"/>
        <end position="595"/>
    </location>
</feature>
<evidence type="ECO:0008006" key="13">
    <source>
        <dbReference type="Google" id="ProtNLM"/>
    </source>
</evidence>
<feature type="compositionally biased region" description="Polar residues" evidence="10">
    <location>
        <begin position="500"/>
        <end position="517"/>
    </location>
</feature>
<gene>
    <name evidence="11" type="ORF">ACH5RR_000308</name>
</gene>